<dbReference type="Pfam" id="PF19263">
    <property type="entry name" value="DUF5906"/>
    <property type="match status" value="1"/>
</dbReference>
<dbReference type="RefSeq" id="WP_049558376.1">
    <property type="nucleotide sequence ID" value="NZ_LATL02000069.1"/>
</dbReference>
<evidence type="ECO:0000313" key="5">
    <source>
        <dbReference type="Proteomes" id="UP000033607"/>
    </source>
</evidence>
<protein>
    <recommendedName>
        <fullName evidence="3">SF3 helicase domain-containing protein</fullName>
    </recommendedName>
</protein>
<dbReference type="Gene3D" id="3.40.50.300">
    <property type="entry name" value="P-loop containing nucleotide triphosphate hydrolases"/>
    <property type="match status" value="1"/>
</dbReference>
<dbReference type="InterPro" id="IPR027417">
    <property type="entry name" value="P-loop_NTPase"/>
</dbReference>
<dbReference type="AlphaFoldDB" id="A0A0J9EX68"/>
<proteinExistence type="predicted"/>
<sequence>SQGNPVVKNLLICFAQAVLTGKSDLQKMMHLIGLGGSGKTTYSNLITDLIGENNVLDIGAEEFCTNRFAPVRAYQKRLVLFSDEQELRKNIGNIMKLIGGNNLSGEQKGKPAFQFRFTGMAMLVSEHPIAQGIKGNGWKRRVIPVAMNLKVADKDRRDLRAEFKPELAAFTNYLLSLDDNFATQTIRGVGDIPVCKLQSWQSRLGEDSITAWINERVIYDPSASCAVGGDRNEADKRTPETLFGDYADFCKRSGLIAKSVTRFSPDFLEICQSYLEWEVSRFRTRSATQIKGIRLRVEGKDDHILTYEQSLVESVRTPDEQSVKQSLIAETPSVSDCVECEDLTLHTPTINREDSPELSKQPEKEITSEPKLPLAKYTLDQKKKWLKKNKDNKPTVWVNHPIYTGEAILDGRYEIDGNPWRVTYGDRYLNVKPENIEVFKASCGDIQPVSDPPEGNQIALSLDVNQSTKPETPTQRVKRLAKQLKIKLTPDDFNFSLILEKYQQSEFQELTDEQLAEIADRWESQIDDVKRRQENNRITKYLEE</sequence>
<organism evidence="4 5">
    <name type="scientific">Limnoraphis robusta CS-951</name>
    <dbReference type="NCBI Taxonomy" id="1637645"/>
    <lineage>
        <taxon>Bacteria</taxon>
        <taxon>Bacillati</taxon>
        <taxon>Cyanobacteriota</taxon>
        <taxon>Cyanophyceae</taxon>
        <taxon>Oscillatoriophycideae</taxon>
        <taxon>Oscillatoriales</taxon>
        <taxon>Sirenicapillariaceae</taxon>
        <taxon>Limnoraphis</taxon>
    </lineage>
</organism>
<dbReference type="PROSITE" id="PS51206">
    <property type="entry name" value="SF3_HELICASE_1"/>
    <property type="match status" value="1"/>
</dbReference>
<dbReference type="GO" id="GO:0005524">
    <property type="term" value="F:ATP binding"/>
    <property type="evidence" value="ECO:0007669"/>
    <property type="project" value="UniProtKB-KW"/>
</dbReference>
<feature type="non-terminal residue" evidence="4">
    <location>
        <position position="1"/>
    </location>
</feature>
<accession>A0A0J9EX68</accession>
<evidence type="ECO:0000259" key="3">
    <source>
        <dbReference type="PROSITE" id="PS51206"/>
    </source>
</evidence>
<feature type="domain" description="SF3 helicase" evidence="3">
    <location>
        <begin position="5"/>
        <end position="167"/>
    </location>
</feature>
<keyword evidence="2" id="KW-0067">ATP-binding</keyword>
<reference evidence="4 5" key="1">
    <citation type="submission" date="2015-06" db="EMBL/GenBank/DDBJ databases">
        <title>Draft genome assembly of filamentous brackish cyanobacterium Limnoraphis robusta strain CS-951.</title>
        <authorList>
            <person name="Willis A."/>
            <person name="Parks M."/>
            <person name="Burford M.A."/>
        </authorList>
    </citation>
    <scope>NUCLEOTIDE SEQUENCE [LARGE SCALE GENOMIC DNA]</scope>
    <source>
        <strain evidence="4 5">CS-951</strain>
    </source>
</reference>
<dbReference type="Proteomes" id="UP000033607">
    <property type="component" value="Unassembled WGS sequence"/>
</dbReference>
<name>A0A0J9EX68_9CYAN</name>
<evidence type="ECO:0000256" key="1">
    <source>
        <dbReference type="ARBA" id="ARBA00022741"/>
    </source>
</evidence>
<keyword evidence="1" id="KW-0547">Nucleotide-binding</keyword>
<gene>
    <name evidence="4" type="ORF">WN50_33015</name>
</gene>
<evidence type="ECO:0000313" key="4">
    <source>
        <dbReference type="EMBL" id="KMW70731.1"/>
    </source>
</evidence>
<evidence type="ECO:0000256" key="2">
    <source>
        <dbReference type="ARBA" id="ARBA00022840"/>
    </source>
</evidence>
<comment type="caution">
    <text evidence="4">The sequence shown here is derived from an EMBL/GenBank/DDBJ whole genome shotgun (WGS) entry which is preliminary data.</text>
</comment>
<dbReference type="SUPFAM" id="SSF52540">
    <property type="entry name" value="P-loop containing nucleoside triphosphate hydrolases"/>
    <property type="match status" value="1"/>
</dbReference>
<dbReference type="InterPro" id="IPR014015">
    <property type="entry name" value="Helicase_SF3_DNA-vir"/>
</dbReference>
<dbReference type="InterPro" id="IPR045455">
    <property type="entry name" value="NrS-1_pol-like_helicase"/>
</dbReference>
<dbReference type="EMBL" id="LATL02000069">
    <property type="protein sequence ID" value="KMW70731.1"/>
    <property type="molecule type" value="Genomic_DNA"/>
</dbReference>